<proteinExistence type="predicted"/>
<dbReference type="Gene3D" id="3.40.91.30">
    <property type="match status" value="1"/>
</dbReference>
<evidence type="ECO:0000313" key="2">
    <source>
        <dbReference type="Proteomes" id="UP000268696"/>
    </source>
</evidence>
<dbReference type="Proteomes" id="UP000268696">
    <property type="component" value="Chromosome"/>
</dbReference>
<gene>
    <name evidence="1" type="ORF">C4K03_1482</name>
</gene>
<sequence>MRERRTVYHHQGYRLRSYTELLWARVLEAADIFYLYEPDLVRVDDGFYLPDFWLPNVGIYVEVKGDWPTEEEVRKADAVMARTGREVVFLCGKPESDMESLINCGMYARGANGWNSNISPSDLHRLVLDHVGLAAWGLIRAAVQSDEMDWVRPVGHIIEEFFLKQADRSDMEKVLRSTHAEANSDRLAIAREISTCERGLKWFLDRQDFRKSQRAAA</sequence>
<dbReference type="EMBL" id="CP027754">
    <property type="protein sequence ID" value="AZE53653.1"/>
    <property type="molecule type" value="Genomic_DNA"/>
</dbReference>
<organism evidence="1 2">
    <name type="scientific">Pseudomonas synxantha</name>
    <dbReference type="NCBI Taxonomy" id="47883"/>
    <lineage>
        <taxon>Bacteria</taxon>
        <taxon>Pseudomonadati</taxon>
        <taxon>Pseudomonadota</taxon>
        <taxon>Gammaproteobacteria</taxon>
        <taxon>Pseudomonadales</taxon>
        <taxon>Pseudomonadaceae</taxon>
        <taxon>Pseudomonas</taxon>
    </lineage>
</organism>
<protein>
    <submittedName>
        <fullName evidence="1">Uncharacterized protein</fullName>
    </submittedName>
</protein>
<accession>A0A3G7U2P9</accession>
<name>A0A3G7U2P9_9PSED</name>
<dbReference type="AlphaFoldDB" id="A0A3G7U2P9"/>
<dbReference type="RefSeq" id="WP_124376707.1">
    <property type="nucleotide sequence ID" value="NZ_CP027754.1"/>
</dbReference>
<evidence type="ECO:0000313" key="1">
    <source>
        <dbReference type="EMBL" id="AZE53653.1"/>
    </source>
</evidence>
<reference evidence="1 2" key="1">
    <citation type="submission" date="2018-03" db="EMBL/GenBank/DDBJ databases">
        <title>Diversity of phytobeneficial traits revealed by whole-genome analysis of worldwide-isolated phenazine-producing Pseudomonas spp.</title>
        <authorList>
            <person name="Biessy A."/>
            <person name="Novinscak A."/>
            <person name="Blom J."/>
            <person name="Leger G."/>
            <person name="Thomashow L.S."/>
            <person name="Cazorla F.M."/>
            <person name="Josic D."/>
            <person name="Filion M."/>
        </authorList>
    </citation>
    <scope>NUCLEOTIDE SEQUENCE [LARGE SCALE GENOMIC DNA]</scope>
    <source>
        <strain evidence="1 2">30B</strain>
    </source>
</reference>